<dbReference type="EMBL" id="RCMK01000185">
    <property type="protein sequence ID" value="KAG2945330.1"/>
    <property type="molecule type" value="Genomic_DNA"/>
</dbReference>
<evidence type="ECO:0000313" key="5">
    <source>
        <dbReference type="Proteomes" id="UP000736787"/>
    </source>
</evidence>
<feature type="domain" description="Integrase catalytic" evidence="3">
    <location>
        <begin position="1"/>
        <end position="170"/>
    </location>
</feature>
<feature type="compositionally biased region" description="Basic residues" evidence="1">
    <location>
        <begin position="369"/>
        <end position="379"/>
    </location>
</feature>
<dbReference type="GO" id="GO:0015074">
    <property type="term" value="P:DNA integration"/>
    <property type="evidence" value="ECO:0007669"/>
    <property type="project" value="InterPro"/>
</dbReference>
<evidence type="ECO:0000259" key="2">
    <source>
        <dbReference type="PROSITE" id="PS50013"/>
    </source>
</evidence>
<sequence length="441" mass="50414">MLSPDGGVCSERNGVLYFDYLFMGESFGDSKYILVLKDHASYYCELGVADTADSAMAVGALLEWHTRFGLPPVWISDQGSHFKNEVVSELSRRLRTKQQLIFRLLPLDQQLRREREPGYPPSDQDTMILEYKIHYHDWFDVVPMVRSSINHTAVPSLDNRAPVELFIVLPCPKPLREFYRSDTGELQEIPDSDNVDQFLTDLRGSIQDMHKVVQDQRLKKTLLNEKRGGNVDGNELLVTWIGPYRVVRADAHSFPIRHLITGVDLDVHALGWLKFYANSSLDVTEGILEHISSQVVVLAVEKLKEHRWNSGFNDFEMLVRWKNLESIEDSYEPLFSRSRDETTLQVATGGEQRQSKATASTTTEPLRAQPRRPSSRRRLSPGFRASTSVDPADTATQVDPPDSNKLTQLQWIYLPQFEIDERERQCTSLPMAVEVYKLMSV</sequence>
<dbReference type="Proteomes" id="UP000736787">
    <property type="component" value="Unassembled WGS sequence"/>
</dbReference>
<dbReference type="Gene3D" id="3.30.420.10">
    <property type="entry name" value="Ribonuclease H-like superfamily/Ribonuclease H"/>
    <property type="match status" value="1"/>
</dbReference>
<dbReference type="CDD" id="cd00024">
    <property type="entry name" value="CD_CSD"/>
    <property type="match status" value="1"/>
</dbReference>
<dbReference type="VEuPathDB" id="FungiDB:PC110_g13580"/>
<organism evidence="4 5">
    <name type="scientific">Phytophthora cactorum</name>
    <dbReference type="NCBI Taxonomy" id="29920"/>
    <lineage>
        <taxon>Eukaryota</taxon>
        <taxon>Sar</taxon>
        <taxon>Stramenopiles</taxon>
        <taxon>Oomycota</taxon>
        <taxon>Peronosporomycetes</taxon>
        <taxon>Peronosporales</taxon>
        <taxon>Peronosporaceae</taxon>
        <taxon>Phytophthora</taxon>
    </lineage>
</organism>
<dbReference type="GO" id="GO:0003676">
    <property type="term" value="F:nucleic acid binding"/>
    <property type="evidence" value="ECO:0007669"/>
    <property type="project" value="InterPro"/>
</dbReference>
<feature type="compositionally biased region" description="Polar residues" evidence="1">
    <location>
        <begin position="343"/>
        <end position="364"/>
    </location>
</feature>
<dbReference type="PROSITE" id="PS50994">
    <property type="entry name" value="INTEGRASE"/>
    <property type="match status" value="1"/>
</dbReference>
<comment type="caution">
    <text evidence="4">The sequence shown here is derived from an EMBL/GenBank/DDBJ whole genome shotgun (WGS) entry which is preliminary data.</text>
</comment>
<proteinExistence type="predicted"/>
<dbReference type="InterPro" id="IPR012337">
    <property type="entry name" value="RNaseH-like_sf"/>
</dbReference>
<dbReference type="InterPro" id="IPR000953">
    <property type="entry name" value="Chromo/chromo_shadow_dom"/>
</dbReference>
<feature type="region of interest" description="Disordered" evidence="1">
    <location>
        <begin position="342"/>
        <end position="403"/>
    </location>
</feature>
<dbReference type="InterPro" id="IPR036397">
    <property type="entry name" value="RNaseH_sf"/>
</dbReference>
<feature type="domain" description="Chromo" evidence="2">
    <location>
        <begin position="298"/>
        <end position="333"/>
    </location>
</feature>
<evidence type="ECO:0000259" key="3">
    <source>
        <dbReference type="PROSITE" id="PS50994"/>
    </source>
</evidence>
<accession>A0A8T1DX10</accession>
<dbReference type="PROSITE" id="PS50013">
    <property type="entry name" value="CHROMO_2"/>
    <property type="match status" value="1"/>
</dbReference>
<evidence type="ECO:0008006" key="6">
    <source>
        <dbReference type="Google" id="ProtNLM"/>
    </source>
</evidence>
<reference evidence="4" key="1">
    <citation type="submission" date="2018-10" db="EMBL/GenBank/DDBJ databases">
        <title>Effector identification in a new, highly contiguous assembly of the strawberry crown rot pathogen Phytophthora cactorum.</title>
        <authorList>
            <person name="Armitage A.D."/>
            <person name="Nellist C.F."/>
            <person name="Bates H."/>
            <person name="Vickerstaff R.J."/>
            <person name="Harrison R.J."/>
        </authorList>
    </citation>
    <scope>NUCLEOTIDE SEQUENCE</scope>
    <source>
        <strain evidence="4">4040</strain>
    </source>
</reference>
<name>A0A8T1DX10_9STRA</name>
<dbReference type="SUPFAM" id="SSF53098">
    <property type="entry name" value="Ribonuclease H-like"/>
    <property type="match status" value="1"/>
</dbReference>
<evidence type="ECO:0000313" key="4">
    <source>
        <dbReference type="EMBL" id="KAG2945330.1"/>
    </source>
</evidence>
<dbReference type="AlphaFoldDB" id="A0A8T1DX10"/>
<evidence type="ECO:0000256" key="1">
    <source>
        <dbReference type="SAM" id="MobiDB-lite"/>
    </source>
</evidence>
<feature type="compositionally biased region" description="Polar residues" evidence="1">
    <location>
        <begin position="385"/>
        <end position="397"/>
    </location>
</feature>
<gene>
    <name evidence="4" type="ORF">PC117_g8533</name>
</gene>
<dbReference type="InterPro" id="IPR001584">
    <property type="entry name" value="Integrase_cat-core"/>
</dbReference>
<protein>
    <recommendedName>
        <fullName evidence="6">Integrase catalytic domain-containing protein</fullName>
    </recommendedName>
</protein>